<name>A0A089M907_9BACL</name>
<proteinExistence type="predicted"/>
<evidence type="ECO:0000256" key="3">
    <source>
        <dbReference type="ARBA" id="ARBA00023163"/>
    </source>
</evidence>
<dbReference type="Proteomes" id="UP000029500">
    <property type="component" value="Chromosome"/>
</dbReference>
<keyword evidence="3" id="KW-0804">Transcription</keyword>
<evidence type="ECO:0000313" key="6">
    <source>
        <dbReference type="Proteomes" id="UP000029500"/>
    </source>
</evidence>
<dbReference type="PRINTS" id="PR00032">
    <property type="entry name" value="HTHARAC"/>
</dbReference>
<dbReference type="InterPro" id="IPR020449">
    <property type="entry name" value="Tscrpt_reg_AraC-type_HTH"/>
</dbReference>
<evidence type="ECO:0000313" key="5">
    <source>
        <dbReference type="EMBL" id="AIQ70286.1"/>
    </source>
</evidence>
<dbReference type="eggNOG" id="COG2207">
    <property type="taxonomic scope" value="Bacteria"/>
</dbReference>
<dbReference type="AlphaFoldDB" id="A0A089M907"/>
<evidence type="ECO:0000259" key="4">
    <source>
        <dbReference type="PROSITE" id="PS01124"/>
    </source>
</evidence>
<dbReference type="RefSeq" id="WP_025705884.1">
    <property type="nucleotide sequence ID" value="NZ_CP009287.1"/>
</dbReference>
<dbReference type="SMART" id="SM00342">
    <property type="entry name" value="HTH_ARAC"/>
    <property type="match status" value="1"/>
</dbReference>
<dbReference type="PROSITE" id="PS01124">
    <property type="entry name" value="HTH_ARAC_FAMILY_2"/>
    <property type="match status" value="1"/>
</dbReference>
<sequence length="105" mass="12261">MRTSYLLEERKGHISRGELGSLLNFNPEYLNRIIKKNTGAIILEYGQTFSMKESEALLIHSTDSISNIVHKLGFSNRSHFYPIFKAKHGYTPREYRDMYYGLDIQ</sequence>
<dbReference type="PANTHER" id="PTHR43280:SF34">
    <property type="entry name" value="ARAC-FAMILY TRANSCRIPTIONAL REGULATOR"/>
    <property type="match status" value="1"/>
</dbReference>
<accession>A0A089M907</accession>
<evidence type="ECO:0000256" key="2">
    <source>
        <dbReference type="ARBA" id="ARBA00023125"/>
    </source>
</evidence>
<dbReference type="HOGENOM" id="CLU_2233828_0_0_9"/>
<dbReference type="GO" id="GO:0003700">
    <property type="term" value="F:DNA-binding transcription factor activity"/>
    <property type="evidence" value="ECO:0007669"/>
    <property type="project" value="InterPro"/>
</dbReference>
<gene>
    <name evidence="5" type="ORF">PGRAT_23545</name>
</gene>
<dbReference type="STRING" id="189425.PGRAT_23545"/>
<dbReference type="Pfam" id="PF12833">
    <property type="entry name" value="HTH_18"/>
    <property type="match status" value="1"/>
</dbReference>
<dbReference type="GO" id="GO:0043565">
    <property type="term" value="F:sequence-specific DNA binding"/>
    <property type="evidence" value="ECO:0007669"/>
    <property type="project" value="InterPro"/>
</dbReference>
<keyword evidence="6" id="KW-1185">Reference proteome</keyword>
<dbReference type="EMBL" id="CP009287">
    <property type="protein sequence ID" value="AIQ70286.1"/>
    <property type="molecule type" value="Genomic_DNA"/>
</dbReference>
<reference evidence="5 6" key="1">
    <citation type="submission" date="2014-08" db="EMBL/GenBank/DDBJ databases">
        <title>Comparative genomics of the Paenibacillus odorifer group.</title>
        <authorList>
            <person name="den Bakker H.C."/>
            <person name="Tsai Y.-C."/>
            <person name="Martin N."/>
            <person name="Korlach J."/>
            <person name="Wiedmann M."/>
        </authorList>
    </citation>
    <scope>NUCLEOTIDE SEQUENCE [LARGE SCALE GENOMIC DNA]</scope>
    <source>
        <strain evidence="5 6">DSM 15220</strain>
    </source>
</reference>
<dbReference type="PANTHER" id="PTHR43280">
    <property type="entry name" value="ARAC-FAMILY TRANSCRIPTIONAL REGULATOR"/>
    <property type="match status" value="1"/>
</dbReference>
<dbReference type="Gene3D" id="1.10.10.60">
    <property type="entry name" value="Homeodomain-like"/>
    <property type="match status" value="1"/>
</dbReference>
<dbReference type="InterPro" id="IPR018060">
    <property type="entry name" value="HTH_AraC"/>
</dbReference>
<organism evidence="5 6">
    <name type="scientific">Paenibacillus graminis</name>
    <dbReference type="NCBI Taxonomy" id="189425"/>
    <lineage>
        <taxon>Bacteria</taxon>
        <taxon>Bacillati</taxon>
        <taxon>Bacillota</taxon>
        <taxon>Bacilli</taxon>
        <taxon>Bacillales</taxon>
        <taxon>Paenibacillaceae</taxon>
        <taxon>Paenibacillus</taxon>
    </lineage>
</organism>
<evidence type="ECO:0000256" key="1">
    <source>
        <dbReference type="ARBA" id="ARBA00023015"/>
    </source>
</evidence>
<dbReference type="OrthoDB" id="323290at2"/>
<dbReference type="KEGG" id="pgm:PGRAT_23545"/>
<dbReference type="InterPro" id="IPR009057">
    <property type="entry name" value="Homeodomain-like_sf"/>
</dbReference>
<feature type="domain" description="HTH araC/xylS-type" evidence="4">
    <location>
        <begin position="1"/>
        <end position="98"/>
    </location>
</feature>
<dbReference type="SUPFAM" id="SSF46689">
    <property type="entry name" value="Homeodomain-like"/>
    <property type="match status" value="1"/>
</dbReference>
<protein>
    <recommendedName>
        <fullName evidence="4">HTH araC/xylS-type domain-containing protein</fullName>
    </recommendedName>
</protein>
<keyword evidence="2" id="KW-0238">DNA-binding</keyword>
<keyword evidence="1" id="KW-0805">Transcription regulation</keyword>